<name>A0ABV1JQE4_9PSEU</name>
<reference evidence="2 3" key="1">
    <citation type="submission" date="2024-03" db="EMBL/GenBank/DDBJ databases">
        <title>Draft genome sequence of Pseudonocardia tropica JCM 19149.</title>
        <authorList>
            <person name="Butdee W."/>
            <person name="Duangmal K."/>
        </authorList>
    </citation>
    <scope>NUCLEOTIDE SEQUENCE [LARGE SCALE GENOMIC DNA]</scope>
    <source>
        <strain evidence="2 3">JCM 19149</strain>
    </source>
</reference>
<evidence type="ECO:0000256" key="1">
    <source>
        <dbReference type="SAM" id="MobiDB-lite"/>
    </source>
</evidence>
<evidence type="ECO:0008006" key="4">
    <source>
        <dbReference type="Google" id="ProtNLM"/>
    </source>
</evidence>
<sequence length="345" mass="37031">MDTDAELDRLYRVPPEDFVAARDDAAARARADGEKDAAREIAAARRPTRAAWLANLLVDDARDEVEGLLALAPVLAHAQRSLDGAALREVSAQRNRLVGALARRAAALGRAAGARVDSGVERDVRWVLESALADPDLADRVRSGRLERYERHSGFGPLGDAGSGPSGPPAAGPASADRHTGPPRAAGSTADADPLQDAGSPQQDGDGEGRDGDGELAGRRRDARRREAERRAAEERERREAEQHARALAEAEKAVETTRLAAHDAARERDDARDRAEQAGGRRDDAHRRVDELTAELDRARDAAEEADRARDGAEGAARDADGRARRAEEHLARAEEALDGLRSD</sequence>
<evidence type="ECO:0000313" key="2">
    <source>
        <dbReference type="EMBL" id="MEQ3538173.1"/>
    </source>
</evidence>
<organism evidence="2 3">
    <name type="scientific">Pseudonocardia tropica</name>
    <dbReference type="NCBI Taxonomy" id="681289"/>
    <lineage>
        <taxon>Bacteria</taxon>
        <taxon>Bacillati</taxon>
        <taxon>Actinomycetota</taxon>
        <taxon>Actinomycetes</taxon>
        <taxon>Pseudonocardiales</taxon>
        <taxon>Pseudonocardiaceae</taxon>
        <taxon>Pseudonocardia</taxon>
    </lineage>
</organism>
<dbReference type="EMBL" id="JBEDNP010000002">
    <property type="protein sequence ID" value="MEQ3538173.1"/>
    <property type="molecule type" value="Genomic_DNA"/>
</dbReference>
<protein>
    <recommendedName>
        <fullName evidence="4">Chromosome partition protein Smc</fullName>
    </recommendedName>
</protein>
<accession>A0ABV1JQE4</accession>
<feature type="compositionally biased region" description="Gly residues" evidence="1">
    <location>
        <begin position="156"/>
        <end position="165"/>
    </location>
</feature>
<evidence type="ECO:0000313" key="3">
    <source>
        <dbReference type="Proteomes" id="UP001464923"/>
    </source>
</evidence>
<dbReference type="RefSeq" id="WP_345641587.1">
    <property type="nucleotide sequence ID" value="NZ_BAABLY010000006.1"/>
</dbReference>
<feature type="region of interest" description="Disordered" evidence="1">
    <location>
        <begin position="151"/>
        <end position="345"/>
    </location>
</feature>
<proteinExistence type="predicted"/>
<gene>
    <name evidence="2" type="ORF">WHI96_05025</name>
</gene>
<comment type="caution">
    <text evidence="2">The sequence shown here is derived from an EMBL/GenBank/DDBJ whole genome shotgun (WGS) entry which is preliminary data.</text>
</comment>
<feature type="compositionally biased region" description="Basic and acidic residues" evidence="1">
    <location>
        <begin position="207"/>
        <end position="345"/>
    </location>
</feature>
<keyword evidence="3" id="KW-1185">Reference proteome</keyword>
<dbReference type="Proteomes" id="UP001464923">
    <property type="component" value="Unassembled WGS sequence"/>
</dbReference>